<dbReference type="UniPathway" id="UPA00193"/>
<dbReference type="CDD" id="cd00537">
    <property type="entry name" value="MTHFR"/>
    <property type="match status" value="1"/>
</dbReference>
<dbReference type="Pfam" id="PF02219">
    <property type="entry name" value="MTHFR"/>
    <property type="match status" value="1"/>
</dbReference>
<evidence type="ECO:0000256" key="5">
    <source>
        <dbReference type="ARBA" id="ARBA00022630"/>
    </source>
</evidence>
<evidence type="ECO:0000256" key="9">
    <source>
        <dbReference type="ARBA" id="ARBA00023167"/>
    </source>
</evidence>
<dbReference type="PANTHER" id="PTHR45754:SF3">
    <property type="entry name" value="METHYLENETETRAHYDROFOLATE REDUCTASE (NADPH)"/>
    <property type="match status" value="1"/>
</dbReference>
<keyword evidence="7 12" id="KW-0560">Oxidoreductase</keyword>
<dbReference type="PANTHER" id="PTHR45754">
    <property type="entry name" value="METHYLENETETRAHYDROFOLATE REDUCTASE"/>
    <property type="match status" value="1"/>
</dbReference>
<evidence type="ECO:0000256" key="11">
    <source>
        <dbReference type="ARBA" id="ARBA00048628"/>
    </source>
</evidence>
<comment type="similarity">
    <text evidence="3 12">Belongs to the methylenetetrahydrofolate reductase family.</text>
</comment>
<evidence type="ECO:0000256" key="10">
    <source>
        <dbReference type="ARBA" id="ARBA00034478"/>
    </source>
</evidence>
<dbReference type="HOGENOM" id="CLU_025841_0_2_0"/>
<keyword evidence="14" id="KW-1185">Reference proteome</keyword>
<dbReference type="EMBL" id="CP002630">
    <property type="protein sequence ID" value="AEB11900.1"/>
    <property type="molecule type" value="Genomic_DNA"/>
</dbReference>
<evidence type="ECO:0000256" key="8">
    <source>
        <dbReference type="ARBA" id="ARBA00023027"/>
    </source>
</evidence>
<evidence type="ECO:0000256" key="6">
    <source>
        <dbReference type="ARBA" id="ARBA00022827"/>
    </source>
</evidence>
<dbReference type="GO" id="GO:0009086">
    <property type="term" value="P:methionine biosynthetic process"/>
    <property type="evidence" value="ECO:0007669"/>
    <property type="project" value="UniProtKB-KW"/>
</dbReference>
<evidence type="ECO:0000256" key="7">
    <source>
        <dbReference type="ARBA" id="ARBA00023002"/>
    </source>
</evidence>
<dbReference type="Gene3D" id="3.20.20.220">
    <property type="match status" value="1"/>
</dbReference>
<keyword evidence="4" id="KW-0028">Amino-acid biosynthesis</keyword>
<name>F2NP99_MARHT</name>
<dbReference type="eggNOG" id="COG0685">
    <property type="taxonomic scope" value="Bacteria"/>
</dbReference>
<dbReference type="GO" id="GO:0005829">
    <property type="term" value="C:cytosol"/>
    <property type="evidence" value="ECO:0007669"/>
    <property type="project" value="InterPro"/>
</dbReference>
<comment type="cofactor">
    <cofactor evidence="1 12">
        <name>FAD</name>
        <dbReference type="ChEBI" id="CHEBI:57692"/>
    </cofactor>
</comment>
<keyword evidence="9" id="KW-0486">Methionine biosynthesis</keyword>
<dbReference type="OrthoDB" id="9812555at2"/>
<comment type="catalytic activity">
    <reaction evidence="11">
        <text>(6S)-5-methyl-5,6,7,8-tetrahydrofolate + NAD(+) = (6R)-5,10-methylene-5,6,7,8-tetrahydrofolate + NADH + H(+)</text>
        <dbReference type="Rhea" id="RHEA:19821"/>
        <dbReference type="ChEBI" id="CHEBI:15378"/>
        <dbReference type="ChEBI" id="CHEBI:15636"/>
        <dbReference type="ChEBI" id="CHEBI:18608"/>
        <dbReference type="ChEBI" id="CHEBI:57540"/>
        <dbReference type="ChEBI" id="CHEBI:57945"/>
        <dbReference type="EC" id="1.5.1.54"/>
    </reaction>
    <physiologicalReaction direction="right-to-left" evidence="11">
        <dbReference type="Rhea" id="RHEA:19823"/>
    </physiologicalReaction>
</comment>
<dbReference type="InterPro" id="IPR029041">
    <property type="entry name" value="FAD-linked_oxidoreductase-like"/>
</dbReference>
<organism evidence="13 14">
    <name type="scientific">Marinithermus hydrothermalis (strain DSM 14884 / JCM 11576 / T1)</name>
    <dbReference type="NCBI Taxonomy" id="869210"/>
    <lineage>
        <taxon>Bacteria</taxon>
        <taxon>Thermotogati</taxon>
        <taxon>Deinococcota</taxon>
        <taxon>Deinococci</taxon>
        <taxon>Thermales</taxon>
        <taxon>Thermaceae</taxon>
        <taxon>Marinithermus</taxon>
    </lineage>
</organism>
<comment type="pathway">
    <text evidence="2 12">One-carbon metabolism; tetrahydrofolate interconversion.</text>
</comment>
<keyword evidence="8" id="KW-0520">NAD</keyword>
<reference evidence="13 14" key="1">
    <citation type="journal article" date="2012" name="Stand. Genomic Sci.">
        <title>Complete genome sequence of the aerobic, heterotroph Marinithermus hydrothermalis type strain (T1(T)) from a deep-sea hydrothermal vent chimney.</title>
        <authorList>
            <person name="Copeland A."/>
            <person name="Gu W."/>
            <person name="Yasawong M."/>
            <person name="Lapidus A."/>
            <person name="Lucas S."/>
            <person name="Deshpande S."/>
            <person name="Pagani I."/>
            <person name="Tapia R."/>
            <person name="Cheng J.F."/>
            <person name="Goodwin L.A."/>
            <person name="Pitluck S."/>
            <person name="Liolios K."/>
            <person name="Ivanova N."/>
            <person name="Mavromatis K."/>
            <person name="Mikhailova N."/>
            <person name="Pati A."/>
            <person name="Chen A."/>
            <person name="Palaniappan K."/>
            <person name="Land M."/>
            <person name="Pan C."/>
            <person name="Brambilla E.M."/>
            <person name="Rohde M."/>
            <person name="Tindall B.J."/>
            <person name="Sikorski J."/>
            <person name="Goker M."/>
            <person name="Detter J.C."/>
            <person name="Bristow J."/>
            <person name="Eisen J.A."/>
            <person name="Markowitz V."/>
            <person name="Hugenholtz P."/>
            <person name="Kyrpides N.C."/>
            <person name="Klenk H.P."/>
            <person name="Woyke T."/>
        </authorList>
    </citation>
    <scope>NUCLEOTIDE SEQUENCE [LARGE SCALE GENOMIC DNA]</scope>
    <source>
        <strain evidence="14">DSM 14884 / JCM 11576 / T1</strain>
    </source>
</reference>
<dbReference type="GO" id="GO:0106312">
    <property type="term" value="F:methylenetetrahydrofolate reductase (NADH) activity"/>
    <property type="evidence" value="ECO:0007669"/>
    <property type="project" value="UniProtKB-EC"/>
</dbReference>
<dbReference type="NCBIfam" id="TIGR00676">
    <property type="entry name" value="fadh2"/>
    <property type="match status" value="1"/>
</dbReference>
<protein>
    <recommendedName>
        <fullName evidence="12">Methylenetetrahydrofolate reductase</fullName>
        <ecNumber evidence="12">1.5.1.54</ecNumber>
    </recommendedName>
</protein>
<dbReference type="InterPro" id="IPR004620">
    <property type="entry name" value="MTHF_reductase_bac"/>
</dbReference>
<evidence type="ECO:0000256" key="2">
    <source>
        <dbReference type="ARBA" id="ARBA00004777"/>
    </source>
</evidence>
<dbReference type="RefSeq" id="WP_013703947.1">
    <property type="nucleotide sequence ID" value="NC_015387.1"/>
</dbReference>
<sequence>MKIRDLFREGRPLFSFEFFPPKTPVGEAALFKTIERLKPLKPAFVSITYGAGGSTRAKTIEWARRIKFELGLETAVHLTCVGASRREIKVLLDQVEAAGIENVLALRGDPPRGETEFKPAPDGFRYASELVRFIRAEGYPFSLGGAGYPEGHVECRDREQDLLHLKHKVDSGLDFVITQLFFDNHHYFDFLERAERVGIRVPIVPGIMPITNIQQVQRFTKMCGASIPRSLLAELERFGDDDQAVLAIGVEHATRQCQELLDAGVPGIHFYTLNKSPATRLVVRNLRVPVRKTA</sequence>
<dbReference type="GO" id="GO:0035999">
    <property type="term" value="P:tetrahydrofolate interconversion"/>
    <property type="evidence" value="ECO:0007669"/>
    <property type="project" value="UniProtKB-UniPathway"/>
</dbReference>
<proteinExistence type="inferred from homology"/>
<gene>
    <name evidence="13" type="ordered locus">Marky_1160</name>
</gene>
<accession>F2NP99</accession>
<dbReference type="GO" id="GO:0071949">
    <property type="term" value="F:FAD binding"/>
    <property type="evidence" value="ECO:0007669"/>
    <property type="project" value="TreeGrafter"/>
</dbReference>
<keyword evidence="6 12" id="KW-0274">FAD</keyword>
<keyword evidence="5 12" id="KW-0285">Flavoprotein</keyword>
<dbReference type="KEGG" id="mhd:Marky_1160"/>
<evidence type="ECO:0000313" key="13">
    <source>
        <dbReference type="EMBL" id="AEB11900.1"/>
    </source>
</evidence>
<comment type="pathway">
    <text evidence="10">Amino-acid biosynthesis; L-methionine biosynthesis via de novo pathway.</text>
</comment>
<evidence type="ECO:0000256" key="3">
    <source>
        <dbReference type="ARBA" id="ARBA00006743"/>
    </source>
</evidence>
<evidence type="ECO:0000256" key="4">
    <source>
        <dbReference type="ARBA" id="ARBA00022605"/>
    </source>
</evidence>
<dbReference type="EC" id="1.5.1.54" evidence="12"/>
<dbReference type="InterPro" id="IPR003171">
    <property type="entry name" value="Mehydrof_redctse-like"/>
</dbReference>
<dbReference type="Proteomes" id="UP000007030">
    <property type="component" value="Chromosome"/>
</dbReference>
<evidence type="ECO:0000256" key="1">
    <source>
        <dbReference type="ARBA" id="ARBA00001974"/>
    </source>
</evidence>
<evidence type="ECO:0000313" key="14">
    <source>
        <dbReference type="Proteomes" id="UP000007030"/>
    </source>
</evidence>
<dbReference type="STRING" id="869210.Marky_1160"/>
<evidence type="ECO:0000256" key="12">
    <source>
        <dbReference type="RuleBase" id="RU003862"/>
    </source>
</evidence>
<dbReference type="AlphaFoldDB" id="F2NP99"/>
<dbReference type="SUPFAM" id="SSF51730">
    <property type="entry name" value="FAD-linked oxidoreductase"/>
    <property type="match status" value="1"/>
</dbReference>